<dbReference type="GO" id="GO:0006596">
    <property type="term" value="P:polyamine biosynthetic process"/>
    <property type="evidence" value="ECO:0007669"/>
    <property type="project" value="UniProtKB-KW"/>
</dbReference>
<keyword evidence="4" id="KW-1185">Reference proteome</keyword>
<comment type="caution">
    <text evidence="3">The sequence shown here is derived from an EMBL/GenBank/DDBJ whole genome shotgun (WGS) entry which is preliminary data.</text>
</comment>
<dbReference type="PANTHER" id="PTHR43317">
    <property type="entry name" value="THERMOSPERMINE SYNTHASE ACAULIS5"/>
    <property type="match status" value="1"/>
</dbReference>
<gene>
    <name evidence="3" type="ORF">F8O04_12420</name>
</gene>
<dbReference type="Proteomes" id="UP000431744">
    <property type="component" value="Unassembled WGS sequence"/>
</dbReference>
<proteinExistence type="predicted"/>
<protein>
    <submittedName>
        <fullName evidence="3">Spermine synthase</fullName>
    </submittedName>
</protein>
<dbReference type="SUPFAM" id="SSF53335">
    <property type="entry name" value="S-adenosyl-L-methionine-dependent methyltransferases"/>
    <property type="match status" value="1"/>
</dbReference>
<sequence length="276" mass="29428">MSITLGSGARAHLERDGAEWILVVDGTPQSAIDVDDPRHLSFAYIRHMGHVIDLAFPEHEPLTALHLGAGAMSIPRFIDATRPRSRQQVIELEPDIVELIRRVAPLPANASIRLRYGDARAELARLPRGLVGAVDLAVVDVFAGPQTPAHVTTVEFFEELSAFVAPDGVLLVNIADGHGMRFARGVLASLHDVFGHETVIGDPGVLKGRRFGNLTAAVTRQPRDLPGLARLTASGFPAASVLAGADVAEWLRGAAPVHDENATPSPLPGGTVFSER</sequence>
<dbReference type="NCBIfam" id="NF037959">
    <property type="entry name" value="MFS_SpdSyn"/>
    <property type="match status" value="1"/>
</dbReference>
<dbReference type="PANTHER" id="PTHR43317:SF1">
    <property type="entry name" value="THERMOSPERMINE SYNTHASE ACAULIS5"/>
    <property type="match status" value="1"/>
</dbReference>
<feature type="region of interest" description="Disordered" evidence="2">
    <location>
        <begin position="257"/>
        <end position="276"/>
    </location>
</feature>
<organism evidence="3 4">
    <name type="scientific">Pseudoclavibacter endophyticus</name>
    <dbReference type="NCBI Taxonomy" id="1778590"/>
    <lineage>
        <taxon>Bacteria</taxon>
        <taxon>Bacillati</taxon>
        <taxon>Actinomycetota</taxon>
        <taxon>Actinomycetes</taxon>
        <taxon>Micrococcales</taxon>
        <taxon>Microbacteriaceae</taxon>
        <taxon>Pseudoclavibacter</taxon>
    </lineage>
</organism>
<dbReference type="InterPro" id="IPR029063">
    <property type="entry name" value="SAM-dependent_MTases_sf"/>
</dbReference>
<evidence type="ECO:0000256" key="2">
    <source>
        <dbReference type="SAM" id="MobiDB-lite"/>
    </source>
</evidence>
<dbReference type="Gene3D" id="3.40.50.150">
    <property type="entry name" value="Vaccinia Virus protein VP39"/>
    <property type="match status" value="1"/>
</dbReference>
<evidence type="ECO:0000313" key="3">
    <source>
        <dbReference type="EMBL" id="KAB1647917.1"/>
    </source>
</evidence>
<evidence type="ECO:0000256" key="1">
    <source>
        <dbReference type="ARBA" id="ARBA00023115"/>
    </source>
</evidence>
<dbReference type="OrthoDB" id="8221452at2"/>
<dbReference type="AlphaFoldDB" id="A0A6H9WHP5"/>
<accession>A0A6H9WHP5</accession>
<dbReference type="EMBL" id="WBJY01000003">
    <property type="protein sequence ID" value="KAB1647917.1"/>
    <property type="molecule type" value="Genomic_DNA"/>
</dbReference>
<reference evidence="3 4" key="1">
    <citation type="submission" date="2019-09" db="EMBL/GenBank/DDBJ databases">
        <title>Phylogeny of genus Pseudoclavibacter and closely related genus.</title>
        <authorList>
            <person name="Li Y."/>
        </authorList>
    </citation>
    <scope>NUCLEOTIDE SEQUENCE [LARGE SCALE GENOMIC DNA]</scope>
    <source>
        <strain evidence="3 4">EGI 60007</strain>
    </source>
</reference>
<name>A0A6H9WHP5_9MICO</name>
<keyword evidence="1" id="KW-0620">Polyamine biosynthesis</keyword>
<evidence type="ECO:0000313" key="4">
    <source>
        <dbReference type="Proteomes" id="UP000431744"/>
    </source>
</evidence>